<dbReference type="Proteomes" id="UP000530268">
    <property type="component" value="Unassembled WGS sequence"/>
</dbReference>
<gene>
    <name evidence="1" type="ORF">GGR95_001258</name>
</gene>
<proteinExistence type="predicted"/>
<dbReference type="EMBL" id="JACIEI010000003">
    <property type="protein sequence ID" value="MBB3993627.1"/>
    <property type="molecule type" value="Genomic_DNA"/>
</dbReference>
<keyword evidence="2" id="KW-1185">Reference proteome</keyword>
<accession>A0A7W6E6N0</accession>
<dbReference type="AlphaFoldDB" id="A0A7W6E6N0"/>
<protein>
    <submittedName>
        <fullName evidence="1">Uncharacterized protein</fullName>
    </submittedName>
</protein>
<reference evidence="1 2" key="1">
    <citation type="submission" date="2020-08" db="EMBL/GenBank/DDBJ databases">
        <title>Genomic Encyclopedia of Type Strains, Phase IV (KMG-IV): sequencing the most valuable type-strain genomes for metagenomic binning, comparative biology and taxonomic classification.</title>
        <authorList>
            <person name="Goeker M."/>
        </authorList>
    </citation>
    <scope>NUCLEOTIDE SEQUENCE [LARGE SCALE GENOMIC DNA]</scope>
    <source>
        <strain evidence="1 2">DSM 102234</strain>
    </source>
</reference>
<evidence type="ECO:0000313" key="2">
    <source>
        <dbReference type="Proteomes" id="UP000530268"/>
    </source>
</evidence>
<evidence type="ECO:0000313" key="1">
    <source>
        <dbReference type="EMBL" id="MBB3993627.1"/>
    </source>
</evidence>
<comment type="caution">
    <text evidence="1">The sequence shown here is derived from an EMBL/GenBank/DDBJ whole genome shotgun (WGS) entry which is preliminary data.</text>
</comment>
<sequence length="57" mass="6733">MNLLEFIFTWGRLVPRVSFSSDEQGMPWEIMGVYYYFSSNPLHLVSHRVKKQDLAPN</sequence>
<organism evidence="1 2">
    <name type="scientific">Sulfitobacter undariae</name>
    <dbReference type="NCBI Taxonomy" id="1563671"/>
    <lineage>
        <taxon>Bacteria</taxon>
        <taxon>Pseudomonadati</taxon>
        <taxon>Pseudomonadota</taxon>
        <taxon>Alphaproteobacteria</taxon>
        <taxon>Rhodobacterales</taxon>
        <taxon>Roseobacteraceae</taxon>
        <taxon>Sulfitobacter</taxon>
    </lineage>
</organism>
<name>A0A7W6E6N0_9RHOB</name>